<sequence length="1830" mass="205019">MKITCCPGCNSNFTSVVVVPQSRGRQTVSKCPLILRCGHTFCEVCMIQSAKKRTDVVQKEQGSLVEVEFKAEISCPICKRLTLLPSGVKDLPRNIYLTACISTNHHAKLEENLGHFVPLPTKKLLQKSMLDSMKDNKSDLKCNMCGIKKASCECKECDNVLCSDCFNIVHKLSAAIKHHKPVAILREGSKERETLCEEHKRPIEYFCTEDNVPICSRCYITGDHKQHPIVSFEEKNKDFVDEIQQELPVANAVLTCLKKVDKQILSTMPAFKSETKALIEKVNASFVNLHALLQAREMEIIDCLTAAYYNGLHELEEKRVKFEHCKLNLEISVKQAKKLTENSGFVMDAENTLEGLRGAKNIPCVLTDEDPVDVKRLQWQENGSSELLSAICSFGNIIGEMNDRVQFKTAEDAQLLQMVPDDDTDSVSSRSSAISNKSVVRSESILSRALSTTTDYTEDDVELEREDTDGGSLKSKTVATKETITEPIVKGPPQKVVLSHINSPNSFYVQLVSNRKKLETLSHNMNVWCSSTSSSKYIPLTLERNMLVLARYSGDKQWYRARVLSIEDPSDDKGTTKFRVRVVYIDFGNEEVVGLKDVRTMQDRFMDFPEFKVHCALFDMAPFDEDSSWDVEVIHEFQKLTNEKVLIMNALARSIDALEVDLTYIPSENVSDDLFVSVRDVLIFLELARFKHHSDQAKIQYSLPSYSKAKFIPATVVKSDSIVEIDITQVKSPWDFHMVVRGEENDYYTSMMDQMQKLYKGDMNQIYRMYYPRCGVMCVAQWKNGTWYRAKVLAAPVKRKVRVQLVDIGEIITVHYEKLRKIHSDYVKLPVQAVPCTLTDVCPLGGADSDWCDEVRQWCQTVMSNSRASARVVRWASPAKIVLWLGQETDPQKDSSINSLLVLAGLAHSTGPASISATLDLGTSLPLPVEDNVLQKPRLSSSCSSSRSTNASPASSPPKKTLVTKASPTHTKELSSQTGSDRSSRQNLGTTSQKKAVKTKKHCKKGNKGLEKKQSATSDSLQDRKEKSSSEALDMNNKDKIQEEIHKAMSLVAGEESLSHKQPMYIQVVMTCFNSPSDFFLRDKEKEEQVQKLMAGIQKACLTGEDCTQAWNLEDCCAVRNPKDETWYRGTLKKLLEPDRAVVELADFGSLIEVTSSKDLQSLAAEFCKTESNAVRCYLGDLIPAGTTDKQRWSSTAIDFMAGQIFEKNLYVKQMDDASEEGVPVDIIVEEVIPETAFEPASRNYHSLRQYILDEGLAMPNKRMSSETGEKVENRFMKRMFGQECDSSNKAEDENKENESSPDVQSSLPSHASVHSDAESEDQVMSLEVPKSVCLPELPEVEVGSEMTVIPTFVGDDGVIYAQPVVWEGQIEHMSQELQRIYEDAVPTFMSWQVGQLCVSQFPEDGLWYRAKIMEFRQEEAKVQYIDFGNTAWVPVDQLMEMCSAFAEEHLHALHCVLFEAEPSAGDGVWPTPVLAHIHEHVVNNECVITVHGSMKAAQETLVFVSLTNEKGFQFPDYLFSELLATNREDITHFYKRSALIGPVLCNNNPYSLLDVGGIGSEFRATVTHVELPNVVYVQRLGTQKSQAVDSISNGKESKISEQIMEFEKMAEELNRCSSMPFVKLPDKGVMCAGQFSVDGCWYRAVCVESYPSTNSCLLVYVDFGTSEVVHLSKIRILPSEFWSIPAQAIRCYFNIVPPPNHAGIFKTSTLMGVVETLSDKELLARVVQTSPLTLELWEEKEDGELSLAYDMLISSGLAQLPAQADDDSLTEAGGRGFMDDGDPDVVYEMEDEEEEKSNTESSMSLKEQNGDSSSNVERSSESTEAITDE</sequence>
<feature type="domain" description="B box-type" evidence="7">
    <location>
        <begin position="191"/>
        <end position="232"/>
    </location>
</feature>
<name>A0ABM0JUQ5_APLCA</name>
<feature type="domain" description="Tudor" evidence="8">
    <location>
        <begin position="1391"/>
        <end position="1449"/>
    </location>
</feature>
<dbReference type="Pfam" id="PF00567">
    <property type="entry name" value="TUDOR"/>
    <property type="match status" value="5"/>
</dbReference>
<dbReference type="InterPro" id="IPR000315">
    <property type="entry name" value="Znf_B-box"/>
</dbReference>
<dbReference type="PROSITE" id="PS50119">
    <property type="entry name" value="ZF_BBOX"/>
    <property type="match status" value="2"/>
</dbReference>
<feature type="compositionally biased region" description="Basic residues" evidence="5">
    <location>
        <begin position="995"/>
        <end position="1007"/>
    </location>
</feature>
<dbReference type="PROSITE" id="PS50089">
    <property type="entry name" value="ZF_RING_2"/>
    <property type="match status" value="1"/>
</dbReference>
<dbReference type="SMART" id="SM00333">
    <property type="entry name" value="TUDOR"/>
    <property type="match status" value="5"/>
</dbReference>
<feature type="compositionally biased region" description="Acidic residues" evidence="5">
    <location>
        <begin position="1780"/>
        <end position="1796"/>
    </location>
</feature>
<proteinExistence type="predicted"/>
<evidence type="ECO:0000256" key="2">
    <source>
        <dbReference type="ARBA" id="ARBA00022771"/>
    </source>
</evidence>
<feature type="domain" description="Tudor" evidence="8">
    <location>
        <begin position="1110"/>
        <end position="1169"/>
    </location>
</feature>
<dbReference type="PANTHER" id="PTHR16442">
    <property type="entry name" value="RING FINGER PROTEIN 17"/>
    <property type="match status" value="1"/>
</dbReference>
<protein>
    <submittedName>
        <fullName evidence="10">RING finger protein 17</fullName>
    </submittedName>
</protein>
<dbReference type="InterPro" id="IPR001841">
    <property type="entry name" value="Znf_RING"/>
</dbReference>
<feature type="region of interest" description="Disordered" evidence="5">
    <location>
        <begin position="1764"/>
        <end position="1830"/>
    </location>
</feature>
<feature type="domain" description="Tudor" evidence="8">
    <location>
        <begin position="1625"/>
        <end position="1685"/>
    </location>
</feature>
<feature type="domain" description="Tudor" evidence="8">
    <location>
        <begin position="771"/>
        <end position="829"/>
    </location>
</feature>
<dbReference type="PANTHER" id="PTHR16442:SF1">
    <property type="entry name" value="RING FINGER PROTEIN 17"/>
    <property type="match status" value="1"/>
</dbReference>
<dbReference type="SUPFAM" id="SSF57845">
    <property type="entry name" value="B-box zinc-binding domain"/>
    <property type="match status" value="1"/>
</dbReference>
<evidence type="ECO:0000256" key="5">
    <source>
        <dbReference type="SAM" id="MobiDB-lite"/>
    </source>
</evidence>
<dbReference type="Gene3D" id="2.30.30.140">
    <property type="match status" value="5"/>
</dbReference>
<dbReference type="SMART" id="SM00336">
    <property type="entry name" value="BBOX"/>
    <property type="match status" value="2"/>
</dbReference>
<dbReference type="SMART" id="SM00184">
    <property type="entry name" value="RING"/>
    <property type="match status" value="1"/>
</dbReference>
<feature type="compositionally biased region" description="Low complexity" evidence="5">
    <location>
        <begin position="937"/>
        <end position="961"/>
    </location>
</feature>
<dbReference type="CDD" id="cd20379">
    <property type="entry name" value="Tudor_dTUD-like"/>
    <property type="match status" value="1"/>
</dbReference>
<feature type="region of interest" description="Disordered" evidence="5">
    <location>
        <begin position="936"/>
        <end position="1037"/>
    </location>
</feature>
<dbReference type="CDD" id="cd19769">
    <property type="entry name" value="Bbox2_TRIM16-like"/>
    <property type="match status" value="1"/>
</dbReference>
<dbReference type="Gene3D" id="2.40.50.90">
    <property type="match status" value="5"/>
</dbReference>
<dbReference type="RefSeq" id="XP_005101957.1">
    <property type="nucleotide sequence ID" value="XM_005101900.3"/>
</dbReference>
<dbReference type="Gene3D" id="3.30.160.60">
    <property type="entry name" value="Classic Zinc Finger"/>
    <property type="match status" value="1"/>
</dbReference>
<feature type="domain" description="B box-type" evidence="7">
    <location>
        <begin position="137"/>
        <end position="184"/>
    </location>
</feature>
<organism evidence="9 10">
    <name type="scientific">Aplysia californica</name>
    <name type="common">California sea hare</name>
    <dbReference type="NCBI Taxonomy" id="6500"/>
    <lineage>
        <taxon>Eukaryota</taxon>
        <taxon>Metazoa</taxon>
        <taxon>Spiralia</taxon>
        <taxon>Lophotrochozoa</taxon>
        <taxon>Mollusca</taxon>
        <taxon>Gastropoda</taxon>
        <taxon>Heterobranchia</taxon>
        <taxon>Euthyneura</taxon>
        <taxon>Tectipleura</taxon>
        <taxon>Aplysiida</taxon>
        <taxon>Aplysioidea</taxon>
        <taxon>Aplysiidae</taxon>
        <taxon>Aplysia</taxon>
    </lineage>
</organism>
<dbReference type="PROSITE" id="PS00518">
    <property type="entry name" value="ZF_RING_1"/>
    <property type="match status" value="1"/>
</dbReference>
<evidence type="ECO:0000259" key="6">
    <source>
        <dbReference type="PROSITE" id="PS50089"/>
    </source>
</evidence>
<dbReference type="Pfam" id="PF00643">
    <property type="entry name" value="zf-B_box"/>
    <property type="match status" value="1"/>
</dbReference>
<gene>
    <name evidence="10" type="primary">LOC101853010</name>
</gene>
<dbReference type="InterPro" id="IPR035437">
    <property type="entry name" value="SNase_OB-fold_sf"/>
</dbReference>
<dbReference type="InterPro" id="IPR013083">
    <property type="entry name" value="Znf_RING/FYVE/PHD"/>
</dbReference>
<feature type="compositionally biased region" description="Basic and acidic residues" evidence="5">
    <location>
        <begin position="1287"/>
        <end position="1299"/>
    </location>
</feature>
<evidence type="ECO:0000313" key="10">
    <source>
        <dbReference type="RefSeq" id="XP_005101957.1"/>
    </source>
</evidence>
<keyword evidence="3" id="KW-0862">Zinc</keyword>
<feature type="region of interest" description="Disordered" evidence="5">
    <location>
        <begin position="1283"/>
        <end position="1322"/>
    </location>
</feature>
<dbReference type="InterPro" id="IPR017907">
    <property type="entry name" value="Znf_RING_CS"/>
</dbReference>
<reference evidence="10" key="1">
    <citation type="submission" date="2025-08" db="UniProtKB">
        <authorList>
            <consortium name="RefSeq"/>
        </authorList>
    </citation>
    <scope>IDENTIFICATION</scope>
</reference>
<evidence type="ECO:0000259" key="8">
    <source>
        <dbReference type="PROSITE" id="PS50304"/>
    </source>
</evidence>
<dbReference type="CDD" id="cd19757">
    <property type="entry name" value="Bbox1"/>
    <property type="match status" value="1"/>
</dbReference>
<evidence type="ECO:0000259" key="7">
    <source>
        <dbReference type="PROSITE" id="PS50119"/>
    </source>
</evidence>
<dbReference type="PROSITE" id="PS50304">
    <property type="entry name" value="TUDOR"/>
    <property type="match status" value="5"/>
</dbReference>
<dbReference type="InterPro" id="IPR002999">
    <property type="entry name" value="Tudor"/>
</dbReference>
<evidence type="ECO:0000256" key="3">
    <source>
        <dbReference type="ARBA" id="ARBA00022833"/>
    </source>
</evidence>
<dbReference type="SUPFAM" id="SSF63748">
    <property type="entry name" value="Tudor/PWWP/MBT"/>
    <property type="match status" value="5"/>
</dbReference>
<evidence type="ECO:0000256" key="1">
    <source>
        <dbReference type="ARBA" id="ARBA00022723"/>
    </source>
</evidence>
<feature type="domain" description="Tudor" evidence="8">
    <location>
        <begin position="541"/>
        <end position="608"/>
    </location>
</feature>
<evidence type="ECO:0000256" key="4">
    <source>
        <dbReference type="PROSITE-ProRule" id="PRU00024"/>
    </source>
</evidence>
<dbReference type="Gene3D" id="3.30.40.10">
    <property type="entry name" value="Zinc/RING finger domain, C3HC4 (zinc finger)"/>
    <property type="match status" value="1"/>
</dbReference>
<feature type="compositionally biased region" description="Polar residues" evidence="5">
    <location>
        <begin position="964"/>
        <end position="993"/>
    </location>
</feature>
<feature type="compositionally biased region" description="Polar residues" evidence="5">
    <location>
        <begin position="1301"/>
        <end position="1310"/>
    </location>
</feature>
<accession>A0ABM0JUQ5</accession>
<dbReference type="SUPFAM" id="SSF57850">
    <property type="entry name" value="RING/U-box"/>
    <property type="match status" value="1"/>
</dbReference>
<keyword evidence="1" id="KW-0479">Metal-binding</keyword>
<dbReference type="Proteomes" id="UP000694888">
    <property type="component" value="Unplaced"/>
</dbReference>
<keyword evidence="9" id="KW-1185">Reference proteome</keyword>
<feature type="domain" description="RING-type" evidence="6">
    <location>
        <begin position="6"/>
        <end position="79"/>
    </location>
</feature>
<keyword evidence="2 4" id="KW-0863">Zinc-finger</keyword>
<evidence type="ECO:0000313" key="9">
    <source>
        <dbReference type="Proteomes" id="UP000694888"/>
    </source>
</evidence>
<dbReference type="GeneID" id="101853010"/>